<feature type="transmembrane region" description="Helical" evidence="1">
    <location>
        <begin position="198"/>
        <end position="217"/>
    </location>
</feature>
<evidence type="ECO:0000313" key="3">
    <source>
        <dbReference type="EMBL" id="NSG85303.1"/>
    </source>
</evidence>
<dbReference type="GO" id="GO:0016301">
    <property type="term" value="F:kinase activity"/>
    <property type="evidence" value="ECO:0007669"/>
    <property type="project" value="UniProtKB-KW"/>
</dbReference>
<name>A0ABX2H6T0_9FIRM</name>
<evidence type="ECO:0000259" key="2">
    <source>
        <dbReference type="Pfam" id="PF14501"/>
    </source>
</evidence>
<dbReference type="EMBL" id="JAAITS010000017">
    <property type="protein sequence ID" value="NSG85303.1"/>
    <property type="molecule type" value="Genomic_DNA"/>
</dbReference>
<evidence type="ECO:0000256" key="1">
    <source>
        <dbReference type="SAM" id="Phobius"/>
    </source>
</evidence>
<dbReference type="PANTHER" id="PTHR40448">
    <property type="entry name" value="TWO-COMPONENT SENSOR HISTIDINE KINASE"/>
    <property type="match status" value="1"/>
</dbReference>
<comment type="caution">
    <text evidence="3">The sequence shown here is derived from an EMBL/GenBank/DDBJ whole genome shotgun (WGS) entry which is preliminary data.</text>
</comment>
<keyword evidence="1" id="KW-0472">Membrane</keyword>
<dbReference type="Proteomes" id="UP001644719">
    <property type="component" value="Unassembled WGS sequence"/>
</dbReference>
<dbReference type="CDD" id="cd16935">
    <property type="entry name" value="HATPase_AgrC-ComD-like"/>
    <property type="match status" value="1"/>
</dbReference>
<feature type="transmembrane region" description="Helical" evidence="1">
    <location>
        <begin position="172"/>
        <end position="191"/>
    </location>
</feature>
<keyword evidence="1" id="KW-0812">Transmembrane</keyword>
<organism evidence="3 4">
    <name type="scientific">Blautia faecis</name>
    <dbReference type="NCBI Taxonomy" id="871665"/>
    <lineage>
        <taxon>Bacteria</taxon>
        <taxon>Bacillati</taxon>
        <taxon>Bacillota</taxon>
        <taxon>Clostridia</taxon>
        <taxon>Lachnospirales</taxon>
        <taxon>Lachnospiraceae</taxon>
        <taxon>Blautia</taxon>
    </lineage>
</organism>
<sequence>MENTIIIAIVSLLCILAHVPTLILRIVPFHEKISDKDRIRLTVIYAIGLAVDFGICMWVGNYRKIDVPFYKINLIAFCIVMAAVNIWLVPGYTKVHLFVFGIVADIVMIALSIGAYVSSLLGMQGNAIGIAETSAIAIVVYALLYPLLSSLLRYTVTPFLEIECQNYWETLWFIPIAMFFSSIFSEGVDVYTTTFPQMLSKCLIGVATLLICFAVSYDQQHFLNEKELNRQIDQQKGYYHALTEQVLAEREARHNFRHQVAAIKGFLDKNDMEGLRGYCDDLELEEMGKVTIPYTGNAAADGVLYHYGCIARAKNIEFSVCCYLKDIAIPDTDFCTILGNALDNAVTAAGQYDGKRFIEVATEKKHDMLLITVDNSFDGILFQENGKIYSKKRQNKQEGIGILSMKKLCEKHGGASRFEAVGNRFQASFILKNEVED</sequence>
<feature type="transmembrane region" description="Helical" evidence="1">
    <location>
        <begin position="95"/>
        <end position="117"/>
    </location>
</feature>
<keyword evidence="1" id="KW-1133">Transmembrane helix</keyword>
<feature type="transmembrane region" description="Helical" evidence="1">
    <location>
        <begin position="41"/>
        <end position="60"/>
    </location>
</feature>
<gene>
    <name evidence="3" type="ORF">G5B17_07625</name>
</gene>
<dbReference type="Pfam" id="PF14501">
    <property type="entry name" value="HATPase_c_5"/>
    <property type="match status" value="1"/>
</dbReference>
<dbReference type="InterPro" id="IPR032834">
    <property type="entry name" value="NatK-like_C"/>
</dbReference>
<feature type="transmembrane region" description="Helical" evidence="1">
    <location>
        <begin position="129"/>
        <end position="152"/>
    </location>
</feature>
<dbReference type="InterPro" id="IPR036890">
    <property type="entry name" value="HATPase_C_sf"/>
</dbReference>
<keyword evidence="3" id="KW-0808">Transferase</keyword>
<accession>A0ABX2H6T0</accession>
<dbReference type="Gene3D" id="3.30.565.10">
    <property type="entry name" value="Histidine kinase-like ATPase, C-terminal domain"/>
    <property type="match status" value="1"/>
</dbReference>
<protein>
    <submittedName>
        <fullName evidence="3">Sensor histidine kinase</fullName>
    </submittedName>
</protein>
<dbReference type="SUPFAM" id="SSF55874">
    <property type="entry name" value="ATPase domain of HSP90 chaperone/DNA topoisomerase II/histidine kinase"/>
    <property type="match status" value="1"/>
</dbReference>
<keyword evidence="3" id="KW-0418">Kinase</keyword>
<proteinExistence type="predicted"/>
<reference evidence="3 4" key="1">
    <citation type="journal article" date="2020" name="Cell Host Microbe">
        <title>Functional and Genomic Variation between Human-Derived Isolates of Lachnospiraceae Reveals Inter- and Intra-Species Diversity.</title>
        <authorList>
            <person name="Sorbara M.T."/>
            <person name="Littmann E.R."/>
            <person name="Fontana E."/>
            <person name="Moody T.U."/>
            <person name="Kohout C.E."/>
            <person name="Gjonbalaj M."/>
            <person name="Eaton V."/>
            <person name="Seok R."/>
            <person name="Leiner I.M."/>
            <person name="Pamer E.G."/>
        </authorList>
    </citation>
    <scope>NUCLEOTIDE SEQUENCE [LARGE SCALE GENOMIC DNA]</scope>
    <source>
        <strain evidence="3 4">MSK.17.74</strain>
    </source>
</reference>
<feature type="domain" description="Sensor histidine kinase NatK-like C-terminal" evidence="2">
    <location>
        <begin position="332"/>
        <end position="426"/>
    </location>
</feature>
<dbReference type="RefSeq" id="WP_173736161.1">
    <property type="nucleotide sequence ID" value="NZ_JAAIPU010000052.1"/>
</dbReference>
<feature type="transmembrane region" description="Helical" evidence="1">
    <location>
        <begin position="72"/>
        <end position="89"/>
    </location>
</feature>
<keyword evidence="4" id="KW-1185">Reference proteome</keyword>
<dbReference type="PANTHER" id="PTHR40448:SF1">
    <property type="entry name" value="TWO-COMPONENT SENSOR HISTIDINE KINASE"/>
    <property type="match status" value="1"/>
</dbReference>
<evidence type="ECO:0000313" key="4">
    <source>
        <dbReference type="Proteomes" id="UP001644719"/>
    </source>
</evidence>